<dbReference type="EMBL" id="JBBNAF010000001">
    <property type="protein sequence ID" value="KAK9169230.1"/>
    <property type="molecule type" value="Genomic_DNA"/>
</dbReference>
<evidence type="ECO:0000256" key="1">
    <source>
        <dbReference type="SAM" id="MobiDB-lite"/>
    </source>
</evidence>
<organism evidence="2 3">
    <name type="scientific">Stephania yunnanensis</name>
    <dbReference type="NCBI Taxonomy" id="152371"/>
    <lineage>
        <taxon>Eukaryota</taxon>
        <taxon>Viridiplantae</taxon>
        <taxon>Streptophyta</taxon>
        <taxon>Embryophyta</taxon>
        <taxon>Tracheophyta</taxon>
        <taxon>Spermatophyta</taxon>
        <taxon>Magnoliopsida</taxon>
        <taxon>Ranunculales</taxon>
        <taxon>Menispermaceae</taxon>
        <taxon>Menispermoideae</taxon>
        <taxon>Cissampelideae</taxon>
        <taxon>Stephania</taxon>
    </lineage>
</organism>
<name>A0AAP0LGI5_9MAGN</name>
<dbReference type="Proteomes" id="UP001420932">
    <property type="component" value="Unassembled WGS sequence"/>
</dbReference>
<accession>A0AAP0LGI5</accession>
<feature type="region of interest" description="Disordered" evidence="1">
    <location>
        <begin position="1"/>
        <end position="40"/>
    </location>
</feature>
<evidence type="ECO:0000313" key="3">
    <source>
        <dbReference type="Proteomes" id="UP001420932"/>
    </source>
</evidence>
<dbReference type="AlphaFoldDB" id="A0AAP0LGI5"/>
<feature type="compositionally biased region" description="Basic residues" evidence="1">
    <location>
        <begin position="18"/>
        <end position="33"/>
    </location>
</feature>
<feature type="region of interest" description="Disordered" evidence="1">
    <location>
        <begin position="61"/>
        <end position="82"/>
    </location>
</feature>
<sequence length="117" mass="12544">MQAVAWLGGAAGADASRAARKSGRGGAPTHRKRLAETAKATPAKIRCRRCCGSEERLVQMPAEQRGSSGSSRPAGWSDGMCGRRPIDARMDFMYSDPTRAEAPGSLRRRRPATAATW</sequence>
<evidence type="ECO:0000313" key="2">
    <source>
        <dbReference type="EMBL" id="KAK9169230.1"/>
    </source>
</evidence>
<gene>
    <name evidence="2" type="ORF">Syun_001370</name>
</gene>
<proteinExistence type="predicted"/>
<protein>
    <submittedName>
        <fullName evidence="2">Uncharacterized protein</fullName>
    </submittedName>
</protein>
<keyword evidence="3" id="KW-1185">Reference proteome</keyword>
<reference evidence="2 3" key="1">
    <citation type="submission" date="2024-01" db="EMBL/GenBank/DDBJ databases">
        <title>Genome assemblies of Stephania.</title>
        <authorList>
            <person name="Yang L."/>
        </authorList>
    </citation>
    <scope>NUCLEOTIDE SEQUENCE [LARGE SCALE GENOMIC DNA]</scope>
    <source>
        <strain evidence="2">YNDBR</strain>
        <tissue evidence="2">Leaf</tissue>
    </source>
</reference>
<comment type="caution">
    <text evidence="2">The sequence shown here is derived from an EMBL/GenBank/DDBJ whole genome shotgun (WGS) entry which is preliminary data.</text>
</comment>
<feature type="region of interest" description="Disordered" evidence="1">
    <location>
        <begin position="94"/>
        <end position="117"/>
    </location>
</feature>